<comment type="caution">
    <text evidence="1">The sequence shown here is derived from an EMBL/GenBank/DDBJ whole genome shotgun (WGS) entry which is preliminary data.</text>
</comment>
<dbReference type="EMBL" id="DUJR01000007">
    <property type="protein sequence ID" value="HII59333.1"/>
    <property type="molecule type" value="Genomic_DNA"/>
</dbReference>
<organism evidence="1 2">
    <name type="scientific">Methanocaldococcus jannaschii</name>
    <dbReference type="NCBI Taxonomy" id="2190"/>
    <lineage>
        <taxon>Archaea</taxon>
        <taxon>Methanobacteriati</taxon>
        <taxon>Methanobacteriota</taxon>
        <taxon>Methanomada group</taxon>
        <taxon>Methanococci</taxon>
        <taxon>Methanococcales</taxon>
        <taxon>Methanocaldococcaceae</taxon>
        <taxon>Methanocaldococcus</taxon>
    </lineage>
</organism>
<evidence type="ECO:0000313" key="2">
    <source>
        <dbReference type="Proteomes" id="UP000645676"/>
    </source>
</evidence>
<gene>
    <name evidence="1" type="ORF">HA335_01945</name>
</gene>
<dbReference type="Proteomes" id="UP000645676">
    <property type="component" value="Unassembled WGS sequence"/>
</dbReference>
<name>A0A832T3I6_9EURY</name>
<evidence type="ECO:0000313" key="1">
    <source>
        <dbReference type="EMBL" id="HII59333.1"/>
    </source>
</evidence>
<accession>A0A832T3I6</accession>
<dbReference type="AlphaFoldDB" id="A0A832T3I6"/>
<protein>
    <submittedName>
        <fullName evidence="1">Uncharacterized protein</fullName>
    </submittedName>
</protein>
<sequence length="75" mass="9055">MEVIKAIEFKYYSDVVELIYDFKEMVNFCIDKAMELGITSYAKLRKAIYNEWKEKWYPKYHTHYCHSACRVATSI</sequence>
<proteinExistence type="predicted"/>
<reference evidence="1" key="1">
    <citation type="journal article" date="2020" name="bioRxiv">
        <title>A rank-normalized archaeal taxonomy based on genome phylogeny resolves widespread incomplete and uneven classifications.</title>
        <authorList>
            <person name="Rinke C."/>
            <person name="Chuvochina M."/>
            <person name="Mussig A.J."/>
            <person name="Chaumeil P.-A."/>
            <person name="Waite D.W."/>
            <person name="Whitman W.B."/>
            <person name="Parks D.H."/>
            <person name="Hugenholtz P."/>
        </authorList>
    </citation>
    <scope>NUCLEOTIDE SEQUENCE</scope>
    <source>
        <strain evidence="1">UBA8849</strain>
    </source>
</reference>